<organism evidence="1 2">
    <name type="scientific">Tetzosporium hominis</name>
    <dbReference type="NCBI Taxonomy" id="2020506"/>
    <lineage>
        <taxon>Bacteria</taxon>
        <taxon>Bacillati</taxon>
        <taxon>Bacillota</taxon>
        <taxon>Bacilli</taxon>
        <taxon>Bacillales</taxon>
        <taxon>Caryophanaceae</taxon>
        <taxon>Tetzosporium</taxon>
    </lineage>
</organism>
<dbReference type="AlphaFoldDB" id="A0A264W7A4"/>
<comment type="caution">
    <text evidence="1">The sequence shown here is derived from an EMBL/GenBank/DDBJ whole genome shotgun (WGS) entry which is preliminary data.</text>
</comment>
<accession>A0A264W7A4</accession>
<keyword evidence="2" id="KW-1185">Reference proteome</keyword>
<sequence>MKKTQSENNLIEHKATLTRRRGSKLIGGVYEVSIPGKGRKLLPLIKLKELSGVKRVDQHAKIDAWLNTEEGTKWALEVPAASVYS</sequence>
<evidence type="ECO:0000313" key="2">
    <source>
        <dbReference type="Proteomes" id="UP000217065"/>
    </source>
</evidence>
<dbReference type="RefSeq" id="WP_094941373.1">
    <property type="nucleotide sequence ID" value="NZ_NOKQ01000128.1"/>
</dbReference>
<protein>
    <submittedName>
        <fullName evidence="1">Uncharacterized protein</fullName>
    </submittedName>
</protein>
<dbReference type="EMBL" id="NOKQ01000128">
    <property type="protein sequence ID" value="OZS79466.1"/>
    <property type="molecule type" value="Genomic_DNA"/>
</dbReference>
<gene>
    <name evidence="1" type="ORF">CF394_00750</name>
</gene>
<dbReference type="OrthoDB" id="2658806at2"/>
<reference evidence="1 2" key="1">
    <citation type="submission" date="2017-07" db="EMBL/GenBank/DDBJ databases">
        <title>Tetzosporium hominis gen.nov. sp.nov.</title>
        <authorList>
            <person name="Tetz G."/>
            <person name="Tetz V."/>
        </authorList>
    </citation>
    <scope>NUCLEOTIDE SEQUENCE [LARGE SCALE GENOMIC DNA]</scope>
    <source>
        <strain evidence="1 2">VT-49</strain>
    </source>
</reference>
<evidence type="ECO:0000313" key="1">
    <source>
        <dbReference type="EMBL" id="OZS79466.1"/>
    </source>
</evidence>
<dbReference type="Proteomes" id="UP000217065">
    <property type="component" value="Unassembled WGS sequence"/>
</dbReference>
<name>A0A264W7A4_9BACL</name>
<proteinExistence type="predicted"/>